<dbReference type="AlphaFoldDB" id="A0A1M7YKM1"/>
<dbReference type="EMBL" id="FRFD01000012">
    <property type="protein sequence ID" value="SHO53126.1"/>
    <property type="molecule type" value="Genomic_DNA"/>
</dbReference>
<sequence>MNQTQDYNEFNEILRLLAFLPEIQESIGAYYLKNSKWVSRQSESAYEGEAPNFPLCKRKPYTRLIVVIYKLIEFADGKMVTTKKVKSYQAATNFNLYNNPNHEGFGKDRYDNIENELEKCNGIISENNALELLKKNVIPGDEQWSAVYNLTRRSVMVTFSRDYHHVYKYEL</sequence>
<dbReference type="RefSeq" id="WP_073590603.1">
    <property type="nucleotide sequence ID" value="NZ_FRFD01000012.1"/>
</dbReference>
<protein>
    <submittedName>
        <fullName evidence="1">Uncharacterized protein</fullName>
    </submittedName>
</protein>
<organism evidence="1 2">
    <name type="scientific">Anaerocolumna xylanovorans DSM 12503</name>
    <dbReference type="NCBI Taxonomy" id="1121345"/>
    <lineage>
        <taxon>Bacteria</taxon>
        <taxon>Bacillati</taxon>
        <taxon>Bacillota</taxon>
        <taxon>Clostridia</taxon>
        <taxon>Lachnospirales</taxon>
        <taxon>Lachnospiraceae</taxon>
        <taxon>Anaerocolumna</taxon>
    </lineage>
</organism>
<dbReference type="Proteomes" id="UP000184612">
    <property type="component" value="Unassembled WGS sequence"/>
</dbReference>
<evidence type="ECO:0000313" key="2">
    <source>
        <dbReference type="Proteomes" id="UP000184612"/>
    </source>
</evidence>
<keyword evidence="2" id="KW-1185">Reference proteome</keyword>
<proteinExistence type="predicted"/>
<evidence type="ECO:0000313" key="1">
    <source>
        <dbReference type="EMBL" id="SHO53126.1"/>
    </source>
</evidence>
<accession>A0A1M7YKM1</accession>
<gene>
    <name evidence="1" type="ORF">SAMN02745217_03979</name>
</gene>
<dbReference type="STRING" id="1121345.SAMN02745217_03979"/>
<name>A0A1M7YKM1_9FIRM</name>
<dbReference type="OrthoDB" id="8617387at2"/>
<reference evidence="1 2" key="1">
    <citation type="submission" date="2016-12" db="EMBL/GenBank/DDBJ databases">
        <authorList>
            <person name="Song W.-J."/>
            <person name="Kurnit D.M."/>
        </authorList>
    </citation>
    <scope>NUCLEOTIDE SEQUENCE [LARGE SCALE GENOMIC DNA]</scope>
    <source>
        <strain evidence="1 2">DSM 12503</strain>
    </source>
</reference>